<keyword evidence="8" id="KW-0732">Signal</keyword>
<comment type="subunit">
    <text evidence="8">Component of the oligosaccharyltransferase (OST) complex.</text>
</comment>
<protein>
    <recommendedName>
        <fullName evidence="8">Dolichyl-diphosphooligosaccharide--protein glycosyltransferase subunit WBP1</fullName>
        <shortName evidence="8">Oligosaccharyl transferase subunit WBP1</shortName>
    </recommendedName>
</protein>
<sequence length="459" mass="50406">MRSFLGVVTFLFTAVASAVSTKGNRLLVLLDDVAEKDGYAKFLGDLTARGYQIVYDTPRSEQLSLFELGERQYDHLLFLPTKVKGLGPKLTPNILIDFVNAEGNILVAQSSTHSASTSIGNFLAELDITLPAGRTGLVVDHFNYDTITASEKHDVLVLDAPEPVRDGVKSFFSPSADAVLALPNTVGHTLGAGHLLTPILRAPSTAYSYNPKEQFDAVDADDLFAAGKQLSLVSVFQARNSARVTVLGSAEMIQDSWIEAKVSRPKGSKVTVANREFAKALTGWTFQELGVLRVNEVEHHLTGDNETNPGIYRVKTDVTYGISISEYAWDSWKPFNLPENDALQLEFSMLSPFHRLDLSPISVTKDATVFGTSFILPDQHGIFNFRVNYKRPFLSVVDEKHTVSVRHIAHDEWPRSFVISGAWPWISGIGATVTGFVAFCAVWVYSKPTPKAGKAKKTQ</sequence>
<dbReference type="InterPro" id="IPR055457">
    <property type="entry name" value="OST48_N"/>
</dbReference>
<comment type="pathway">
    <text evidence="2 8">Protein modification; protein glycosylation.</text>
</comment>
<evidence type="ECO:0000313" key="11">
    <source>
        <dbReference type="EMBL" id="CEO55671.1"/>
    </source>
</evidence>
<comment type="subcellular location">
    <subcellularLocation>
        <location evidence="8">Endoplasmic reticulum membrane</location>
        <topology evidence="8">Single-pass type I membrane protein</topology>
    </subcellularLocation>
    <subcellularLocation>
        <location evidence="1">Membrane</location>
        <topology evidence="1">Single-pass type I membrane protein</topology>
    </subcellularLocation>
</comment>
<evidence type="ECO:0000256" key="3">
    <source>
        <dbReference type="ARBA" id="ARBA00008743"/>
    </source>
</evidence>
<gene>
    <name evidence="11" type="ORF">BN869_000011729_1</name>
</gene>
<evidence type="ECO:0000256" key="1">
    <source>
        <dbReference type="ARBA" id="ARBA00004479"/>
    </source>
</evidence>
<evidence type="ECO:0000256" key="6">
    <source>
        <dbReference type="ARBA" id="ARBA00022989"/>
    </source>
</evidence>
<reference evidence="11" key="1">
    <citation type="submission" date="2015-01" db="EMBL/GenBank/DDBJ databases">
        <authorList>
            <person name="Durling Mikael"/>
        </authorList>
    </citation>
    <scope>NUCLEOTIDE SEQUENCE</scope>
</reference>
<feature type="signal peptide" evidence="8">
    <location>
        <begin position="1"/>
        <end position="18"/>
    </location>
</feature>
<keyword evidence="5 8" id="KW-0256">Endoplasmic reticulum</keyword>
<comment type="function">
    <text evidence="8">Subunit of the oligosaccharyl transferase (OST) complex that catalyzes the initial transfer of a defined glycan (Glc(3)Man(9)GlcNAc(2) in eukaryotes) from the lipid carrier dolichol-pyrophosphate to an asparagine residue within an Asn-X-Ser/Thr consensus motif in nascent polypeptide chains, the first step in protein N-glycosylation. N-glycosylation occurs cotranslationally and the complex associates with the Sec61 complex at the channel-forming translocon complex that mediates protein translocation across the endoplasmic reticulum (ER).</text>
</comment>
<dbReference type="AlphaFoldDB" id="A0A0B7KLR2"/>
<accession>A0A0B7KLR2</accession>
<feature type="transmembrane region" description="Helical" evidence="8">
    <location>
        <begin position="422"/>
        <end position="446"/>
    </location>
</feature>
<evidence type="ECO:0000256" key="4">
    <source>
        <dbReference type="ARBA" id="ARBA00022692"/>
    </source>
</evidence>
<dbReference type="PANTHER" id="PTHR10830">
    <property type="entry name" value="DOLICHYL-DIPHOSPHOOLIGOSACCHARIDE--PROTEIN GLYCOSYLTRANSFERASE 48 KDA SUBUNIT"/>
    <property type="match status" value="1"/>
</dbReference>
<comment type="similarity">
    <text evidence="3 8">Belongs to the DDOST 48 kDa subunit family.</text>
</comment>
<dbReference type="PANTHER" id="PTHR10830:SF0">
    <property type="entry name" value="DOLICHYL-DIPHOSPHOOLIGOSACCHARIDE--PROTEIN GLYCOSYLTRANSFERASE 48 KDA SUBUNIT"/>
    <property type="match status" value="1"/>
</dbReference>
<dbReference type="GO" id="GO:0008250">
    <property type="term" value="C:oligosaccharyltransferase complex"/>
    <property type="evidence" value="ECO:0007669"/>
    <property type="project" value="TreeGrafter"/>
</dbReference>
<dbReference type="UniPathway" id="UPA00378"/>
<evidence type="ECO:0000256" key="8">
    <source>
        <dbReference type="RuleBase" id="RU361142"/>
    </source>
</evidence>
<evidence type="ECO:0000256" key="2">
    <source>
        <dbReference type="ARBA" id="ARBA00004922"/>
    </source>
</evidence>
<dbReference type="GO" id="GO:0018279">
    <property type="term" value="P:protein N-linked glycosylation via asparagine"/>
    <property type="evidence" value="ECO:0007669"/>
    <property type="project" value="UniProtKB-UniRule"/>
</dbReference>
<dbReference type="InterPro" id="IPR055459">
    <property type="entry name" value="OST48_MD"/>
</dbReference>
<feature type="domain" description="OST48 middle" evidence="10">
    <location>
        <begin position="304"/>
        <end position="447"/>
    </location>
</feature>
<evidence type="ECO:0000256" key="5">
    <source>
        <dbReference type="ARBA" id="ARBA00022824"/>
    </source>
</evidence>
<keyword evidence="6 8" id="KW-1133">Transmembrane helix</keyword>
<keyword evidence="7 8" id="KW-0472">Membrane</keyword>
<dbReference type="InterPro" id="IPR005013">
    <property type="entry name" value="DDOST_48_kDa_subunit"/>
</dbReference>
<feature type="chain" id="PRO_5005110853" description="Dolichyl-diphosphooligosaccharide--protein glycosyltransferase subunit WBP1" evidence="8">
    <location>
        <begin position="19"/>
        <end position="459"/>
    </location>
</feature>
<dbReference type="Pfam" id="PF23358">
    <property type="entry name" value="OST48_MD"/>
    <property type="match status" value="1"/>
</dbReference>
<feature type="domain" description="OST48 N-terminal" evidence="9">
    <location>
        <begin position="25"/>
        <end position="285"/>
    </location>
</feature>
<name>A0A0B7KLR2_BIOOC</name>
<evidence type="ECO:0000259" key="9">
    <source>
        <dbReference type="Pfam" id="PF03345"/>
    </source>
</evidence>
<evidence type="ECO:0000259" key="10">
    <source>
        <dbReference type="Pfam" id="PF23358"/>
    </source>
</evidence>
<dbReference type="Pfam" id="PF03345">
    <property type="entry name" value="OST48_N"/>
    <property type="match status" value="1"/>
</dbReference>
<proteinExistence type="inferred from homology"/>
<organism evidence="11">
    <name type="scientific">Bionectria ochroleuca</name>
    <name type="common">Gliocladium roseum</name>
    <dbReference type="NCBI Taxonomy" id="29856"/>
    <lineage>
        <taxon>Eukaryota</taxon>
        <taxon>Fungi</taxon>
        <taxon>Dikarya</taxon>
        <taxon>Ascomycota</taxon>
        <taxon>Pezizomycotina</taxon>
        <taxon>Sordariomycetes</taxon>
        <taxon>Hypocreomycetidae</taxon>
        <taxon>Hypocreales</taxon>
        <taxon>Bionectriaceae</taxon>
        <taxon>Clonostachys</taxon>
    </lineage>
</organism>
<keyword evidence="4 8" id="KW-0812">Transmembrane</keyword>
<dbReference type="EMBL" id="CDPU01000055">
    <property type="protein sequence ID" value="CEO55671.1"/>
    <property type="molecule type" value="Genomic_DNA"/>
</dbReference>
<evidence type="ECO:0000256" key="7">
    <source>
        <dbReference type="ARBA" id="ARBA00023136"/>
    </source>
</evidence>